<evidence type="ECO:0000259" key="2">
    <source>
        <dbReference type="Pfam" id="PF00892"/>
    </source>
</evidence>
<proteinExistence type="predicted"/>
<feature type="domain" description="EamA" evidence="2">
    <location>
        <begin position="166"/>
        <end position="299"/>
    </location>
</feature>
<dbReference type="InterPro" id="IPR037185">
    <property type="entry name" value="EmrE-like"/>
</dbReference>
<dbReference type="SUPFAM" id="SSF103481">
    <property type="entry name" value="Multidrug resistance efflux transporter EmrE"/>
    <property type="match status" value="2"/>
</dbReference>
<dbReference type="Gene3D" id="1.10.3730.20">
    <property type="match status" value="1"/>
</dbReference>
<evidence type="ECO:0000256" key="1">
    <source>
        <dbReference type="SAM" id="Phobius"/>
    </source>
</evidence>
<name>A0ABD5Z0I2_9EURY</name>
<dbReference type="InterPro" id="IPR000620">
    <property type="entry name" value="EamA_dom"/>
</dbReference>
<feature type="transmembrane region" description="Helical" evidence="1">
    <location>
        <begin position="252"/>
        <end position="274"/>
    </location>
</feature>
<dbReference type="RefSeq" id="WP_279528632.1">
    <property type="nucleotide sequence ID" value="NZ_CP122312.1"/>
</dbReference>
<keyword evidence="1" id="KW-0472">Membrane</keyword>
<dbReference type="Pfam" id="PF00892">
    <property type="entry name" value="EamA"/>
    <property type="match status" value="2"/>
</dbReference>
<feature type="transmembrane region" description="Helical" evidence="1">
    <location>
        <begin position="125"/>
        <end position="144"/>
    </location>
</feature>
<keyword evidence="1" id="KW-0812">Transmembrane</keyword>
<gene>
    <name evidence="3" type="ORF">ACFQJ9_04425</name>
</gene>
<feature type="transmembrane region" description="Helical" evidence="1">
    <location>
        <begin position="43"/>
        <end position="62"/>
    </location>
</feature>
<feature type="transmembrane region" description="Helical" evidence="1">
    <location>
        <begin position="283"/>
        <end position="300"/>
    </location>
</feature>
<keyword evidence="4" id="KW-1185">Reference proteome</keyword>
<organism evidence="3 4">
    <name type="scientific">Halospeciosus flavus</name>
    <dbReference type="NCBI Taxonomy" id="3032283"/>
    <lineage>
        <taxon>Archaea</taxon>
        <taxon>Methanobacteriati</taxon>
        <taxon>Methanobacteriota</taxon>
        <taxon>Stenosarchaea group</taxon>
        <taxon>Halobacteria</taxon>
        <taxon>Halobacteriales</taxon>
        <taxon>Halobacteriaceae</taxon>
        <taxon>Halospeciosus</taxon>
    </lineage>
</organism>
<dbReference type="EMBL" id="JBHTAR010000011">
    <property type="protein sequence ID" value="MFC7198673.1"/>
    <property type="molecule type" value="Genomic_DNA"/>
</dbReference>
<dbReference type="PANTHER" id="PTHR22911:SF137">
    <property type="entry name" value="SOLUTE CARRIER FAMILY 35 MEMBER G2-RELATED"/>
    <property type="match status" value="1"/>
</dbReference>
<sequence>MAAPFGLPVTPPGEVVALFAALVSSVGYVSARRGLDDVSAEVLVTATTAVSVVLLVPLVFVLDQPRLTPAAFAVFVVSGLLGSGLGRFLLSSVIHLVGAGVAHSVKSASPVVAAVFSVVFLGETLTVALAVGILVVVAGLVLLTRATSEDDGRRTAGISTTAAVSVLVVCWFGVTPVVRKYGLSVLDAPLLPALATNFFVGMLVGLAIALYRNPGQLSVALHSDSRRYLVLTGLCWTVAITAYFAALGLADAVVVVPIFNASPLFTVALGIFFLGERQAARKTTVVGALVTVCGVVLITLA</sequence>
<protein>
    <submittedName>
        <fullName evidence="3">EamA family transporter</fullName>
    </submittedName>
</protein>
<evidence type="ECO:0000313" key="3">
    <source>
        <dbReference type="EMBL" id="MFC7198673.1"/>
    </source>
</evidence>
<evidence type="ECO:0000313" key="4">
    <source>
        <dbReference type="Proteomes" id="UP001596447"/>
    </source>
</evidence>
<feature type="transmembrane region" description="Helical" evidence="1">
    <location>
        <begin position="156"/>
        <end position="178"/>
    </location>
</feature>
<reference evidence="3 4" key="1">
    <citation type="journal article" date="2019" name="Int. J. Syst. Evol. Microbiol.">
        <title>The Global Catalogue of Microorganisms (GCM) 10K type strain sequencing project: providing services to taxonomists for standard genome sequencing and annotation.</title>
        <authorList>
            <consortium name="The Broad Institute Genomics Platform"/>
            <consortium name="The Broad Institute Genome Sequencing Center for Infectious Disease"/>
            <person name="Wu L."/>
            <person name="Ma J."/>
        </authorList>
    </citation>
    <scope>NUCLEOTIDE SEQUENCE [LARGE SCALE GENOMIC DNA]</scope>
    <source>
        <strain evidence="3 4">XZGYJ-43</strain>
    </source>
</reference>
<feature type="domain" description="EamA" evidence="2">
    <location>
        <begin position="13"/>
        <end position="144"/>
    </location>
</feature>
<dbReference type="AlphaFoldDB" id="A0ABD5Z0I2"/>
<comment type="caution">
    <text evidence="3">The sequence shown here is derived from an EMBL/GenBank/DDBJ whole genome shotgun (WGS) entry which is preliminary data.</text>
</comment>
<dbReference type="PANTHER" id="PTHR22911">
    <property type="entry name" value="ACYL-MALONYL CONDENSING ENZYME-RELATED"/>
    <property type="match status" value="1"/>
</dbReference>
<keyword evidence="1" id="KW-1133">Transmembrane helix</keyword>
<accession>A0ABD5Z0I2</accession>
<feature type="transmembrane region" description="Helical" evidence="1">
    <location>
        <begin position="190"/>
        <end position="208"/>
    </location>
</feature>
<feature type="transmembrane region" description="Helical" evidence="1">
    <location>
        <begin position="68"/>
        <end position="90"/>
    </location>
</feature>
<feature type="transmembrane region" description="Helical" evidence="1">
    <location>
        <begin position="228"/>
        <end position="246"/>
    </location>
</feature>
<dbReference type="Proteomes" id="UP001596447">
    <property type="component" value="Unassembled WGS sequence"/>
</dbReference>